<dbReference type="RefSeq" id="XP_007745678.1">
    <property type="nucleotide sequence ID" value="XM_007747488.1"/>
</dbReference>
<reference evidence="1 2" key="1">
    <citation type="submission" date="2013-03" db="EMBL/GenBank/DDBJ databases">
        <title>The Genome Sequence of Cladophialophora psammophila CBS 110553.</title>
        <authorList>
            <consortium name="The Broad Institute Genomics Platform"/>
            <person name="Cuomo C."/>
            <person name="de Hoog S."/>
            <person name="Gorbushina A."/>
            <person name="Walker B."/>
            <person name="Young S.K."/>
            <person name="Zeng Q."/>
            <person name="Gargeya S."/>
            <person name="Fitzgerald M."/>
            <person name="Haas B."/>
            <person name="Abouelleil A."/>
            <person name="Allen A.W."/>
            <person name="Alvarado L."/>
            <person name="Arachchi H.M."/>
            <person name="Berlin A.M."/>
            <person name="Chapman S.B."/>
            <person name="Gainer-Dewar J."/>
            <person name="Goldberg J."/>
            <person name="Griggs A."/>
            <person name="Gujja S."/>
            <person name="Hansen M."/>
            <person name="Howarth C."/>
            <person name="Imamovic A."/>
            <person name="Ireland A."/>
            <person name="Larimer J."/>
            <person name="McCowan C."/>
            <person name="Murphy C."/>
            <person name="Pearson M."/>
            <person name="Poon T.W."/>
            <person name="Priest M."/>
            <person name="Roberts A."/>
            <person name="Saif S."/>
            <person name="Shea T."/>
            <person name="Sisk P."/>
            <person name="Sykes S."/>
            <person name="Wortman J."/>
            <person name="Nusbaum C."/>
            <person name="Birren B."/>
        </authorList>
    </citation>
    <scope>NUCLEOTIDE SEQUENCE [LARGE SCALE GENOMIC DNA]</scope>
    <source>
        <strain evidence="1 2">CBS 110553</strain>
    </source>
</reference>
<dbReference type="SUPFAM" id="SSF51011">
    <property type="entry name" value="Glycosyl hydrolase domain"/>
    <property type="match status" value="1"/>
</dbReference>
<name>W9WYS4_9EURO</name>
<dbReference type="InterPro" id="IPR013780">
    <property type="entry name" value="Glyco_hydro_b"/>
</dbReference>
<dbReference type="AlphaFoldDB" id="W9WYS4"/>
<dbReference type="Gene3D" id="2.60.40.1180">
    <property type="entry name" value="Golgi alpha-mannosidase II"/>
    <property type="match status" value="1"/>
</dbReference>
<evidence type="ECO:0000313" key="1">
    <source>
        <dbReference type="EMBL" id="EXJ69826.1"/>
    </source>
</evidence>
<organism evidence="1 2">
    <name type="scientific">Cladophialophora psammophila CBS 110553</name>
    <dbReference type="NCBI Taxonomy" id="1182543"/>
    <lineage>
        <taxon>Eukaryota</taxon>
        <taxon>Fungi</taxon>
        <taxon>Dikarya</taxon>
        <taxon>Ascomycota</taxon>
        <taxon>Pezizomycotina</taxon>
        <taxon>Eurotiomycetes</taxon>
        <taxon>Chaetothyriomycetidae</taxon>
        <taxon>Chaetothyriales</taxon>
        <taxon>Herpotrichiellaceae</taxon>
        <taxon>Cladophialophora</taxon>
    </lineage>
</organism>
<dbReference type="EMBL" id="AMGX01000010">
    <property type="protein sequence ID" value="EXJ69826.1"/>
    <property type="molecule type" value="Genomic_DNA"/>
</dbReference>
<comment type="caution">
    <text evidence="1">The sequence shown here is derived from an EMBL/GenBank/DDBJ whole genome shotgun (WGS) entry which is preliminary data.</text>
</comment>
<dbReference type="STRING" id="1182543.W9WYS4"/>
<dbReference type="OrthoDB" id="3906129at2759"/>
<protein>
    <submittedName>
        <fullName evidence="1">Alpha-amylase</fullName>
    </submittedName>
</protein>
<sequence length="78" mass="8884">MSNAEPKTKRMAVGEEHAGEIWTDLLGWQQDAVQIDDESFEEFMCLGTSVSVWINKEVEGRDQVDMLDCDSDIYAKIQ</sequence>
<dbReference type="GeneID" id="19191605"/>
<accession>W9WYS4</accession>
<evidence type="ECO:0000313" key="2">
    <source>
        <dbReference type="Proteomes" id="UP000019471"/>
    </source>
</evidence>
<dbReference type="Proteomes" id="UP000019471">
    <property type="component" value="Unassembled WGS sequence"/>
</dbReference>
<gene>
    <name evidence="1" type="ORF">A1O5_06898</name>
</gene>
<proteinExistence type="predicted"/>
<dbReference type="HOGENOM" id="CLU_2621834_0_0_1"/>
<keyword evidence="2" id="KW-1185">Reference proteome</keyword>